<sequence length="330" mass="36842">MTSRINVPSASQRLHAQNAVPPPSAYQPSYQPAGPSHHLRKQSSISGLASTVGIDDSKLDTVRQVTDRIEDVIERFTQPVKPYLPAAARFLIVATFLEDALRIITQFSDQLWYLQTQRKFYWGFSHLFLATNVVVMISCSALVIKRLHPHYAVIGLLGVVISQAFGYGLIFDLSFFLRNLSVMGGLLMVLSEGLASKKGLYIAGLPNISETDRKKYFQLAGRVLLIFLFLGFVFKGNWSLARVLVSLLGLGACVMVVVGFKAKWSATFLVLILSIFNILINNWWSVHPNHPQKDYLRFDFFQTLSIVGGLLLLVNMGPGGISMDEKKKDY</sequence>
<feature type="transmembrane region" description="Helical" evidence="6">
    <location>
        <begin position="120"/>
        <end position="144"/>
    </location>
</feature>
<evidence type="ECO:0000256" key="1">
    <source>
        <dbReference type="ARBA" id="ARBA00004141"/>
    </source>
</evidence>
<protein>
    <submittedName>
        <fullName evidence="7">Surf4-domain-containing protein</fullName>
    </submittedName>
</protein>
<evidence type="ECO:0000256" key="2">
    <source>
        <dbReference type="ARBA" id="ARBA00006945"/>
    </source>
</evidence>
<keyword evidence="3 6" id="KW-0812">Transmembrane</keyword>
<comment type="similarity">
    <text evidence="2">Belongs to the SURF4 family.</text>
</comment>
<feature type="transmembrane region" description="Helical" evidence="6">
    <location>
        <begin position="216"/>
        <end position="234"/>
    </location>
</feature>
<feature type="transmembrane region" description="Helical" evidence="6">
    <location>
        <begin position="240"/>
        <end position="260"/>
    </location>
</feature>
<comment type="subcellular location">
    <subcellularLocation>
        <location evidence="1">Membrane</location>
        <topology evidence="1">Multi-pass membrane protein</topology>
    </subcellularLocation>
</comment>
<evidence type="ECO:0000256" key="4">
    <source>
        <dbReference type="ARBA" id="ARBA00022989"/>
    </source>
</evidence>
<evidence type="ECO:0000256" key="5">
    <source>
        <dbReference type="ARBA" id="ARBA00023136"/>
    </source>
</evidence>
<dbReference type="InterPro" id="IPR002995">
    <property type="entry name" value="Surf4"/>
</dbReference>
<dbReference type="Pfam" id="PF02077">
    <property type="entry name" value="SURF4"/>
    <property type="match status" value="1"/>
</dbReference>
<keyword evidence="5 6" id="KW-0472">Membrane</keyword>
<feature type="transmembrane region" description="Helical" evidence="6">
    <location>
        <begin position="304"/>
        <end position="323"/>
    </location>
</feature>
<dbReference type="AlphaFoldDB" id="A0A0F7SYE4"/>
<reference evidence="7" key="1">
    <citation type="submission" date="2014-08" db="EMBL/GenBank/DDBJ databases">
        <authorList>
            <person name="Sharma Rahul"/>
            <person name="Thines Marco"/>
        </authorList>
    </citation>
    <scope>NUCLEOTIDE SEQUENCE</scope>
</reference>
<proteinExistence type="inferred from homology"/>
<dbReference type="GO" id="GO:0016020">
    <property type="term" value="C:membrane"/>
    <property type="evidence" value="ECO:0007669"/>
    <property type="project" value="UniProtKB-SubCell"/>
</dbReference>
<feature type="transmembrane region" description="Helical" evidence="6">
    <location>
        <begin position="151"/>
        <end position="170"/>
    </location>
</feature>
<keyword evidence="4 6" id="KW-1133">Transmembrane helix</keyword>
<dbReference type="EMBL" id="LN483332">
    <property type="protein sequence ID" value="CED85595.1"/>
    <property type="molecule type" value="Genomic_DNA"/>
</dbReference>
<organism evidence="7">
    <name type="scientific">Phaffia rhodozyma</name>
    <name type="common">Yeast</name>
    <name type="synonym">Xanthophyllomyces dendrorhous</name>
    <dbReference type="NCBI Taxonomy" id="264483"/>
    <lineage>
        <taxon>Eukaryota</taxon>
        <taxon>Fungi</taxon>
        <taxon>Dikarya</taxon>
        <taxon>Basidiomycota</taxon>
        <taxon>Agaricomycotina</taxon>
        <taxon>Tremellomycetes</taxon>
        <taxon>Cystofilobasidiales</taxon>
        <taxon>Mrakiaceae</taxon>
        <taxon>Phaffia</taxon>
    </lineage>
</organism>
<name>A0A0F7SYE4_PHARH</name>
<evidence type="ECO:0000313" key="7">
    <source>
        <dbReference type="EMBL" id="CED85595.1"/>
    </source>
</evidence>
<feature type="transmembrane region" description="Helical" evidence="6">
    <location>
        <begin position="267"/>
        <end position="284"/>
    </location>
</feature>
<accession>A0A0F7SYE4</accession>
<evidence type="ECO:0000256" key="6">
    <source>
        <dbReference type="SAM" id="Phobius"/>
    </source>
</evidence>
<evidence type="ECO:0000256" key="3">
    <source>
        <dbReference type="ARBA" id="ARBA00022692"/>
    </source>
</evidence>